<evidence type="ECO:0000313" key="5">
    <source>
        <dbReference type="EMBL" id="MCP1376090.1"/>
    </source>
</evidence>
<protein>
    <submittedName>
        <fullName evidence="5">BlaI/MecI/CopY family transcriptional regulator</fullName>
    </submittedName>
</protein>
<sequence length="125" mass="13514">MKTAAPTTAELAVLQVLWRRGPSTVREVHEAVYADTDTGYTSALKIMQNMLAKGLVSRSEDARQHVYAAAVSERPTLNRLVRGWMDSAFAGSSLALAMQALDARPVAPEELAQLKAMIEKLEGGS</sequence>
<dbReference type="InterPro" id="IPR005650">
    <property type="entry name" value="BlaI_family"/>
</dbReference>
<dbReference type="InterPro" id="IPR036390">
    <property type="entry name" value="WH_DNA-bd_sf"/>
</dbReference>
<keyword evidence="2" id="KW-0805">Transcription regulation</keyword>
<gene>
    <name evidence="5" type="ORF">NC595_18735</name>
</gene>
<accession>A0ABT1FFD3</accession>
<dbReference type="Gene3D" id="1.10.10.10">
    <property type="entry name" value="Winged helix-like DNA-binding domain superfamily/Winged helix DNA-binding domain"/>
    <property type="match status" value="1"/>
</dbReference>
<dbReference type="SUPFAM" id="SSF46785">
    <property type="entry name" value="Winged helix' DNA-binding domain"/>
    <property type="match status" value="1"/>
</dbReference>
<name>A0ABT1FFD3_9GAMM</name>
<keyword evidence="6" id="KW-1185">Reference proteome</keyword>
<organism evidence="5 6">
    <name type="scientific">Dyella lutea</name>
    <dbReference type="NCBI Taxonomy" id="2950441"/>
    <lineage>
        <taxon>Bacteria</taxon>
        <taxon>Pseudomonadati</taxon>
        <taxon>Pseudomonadota</taxon>
        <taxon>Gammaproteobacteria</taxon>
        <taxon>Lysobacterales</taxon>
        <taxon>Rhodanobacteraceae</taxon>
        <taxon>Dyella</taxon>
    </lineage>
</organism>
<evidence type="ECO:0000256" key="2">
    <source>
        <dbReference type="ARBA" id="ARBA00023015"/>
    </source>
</evidence>
<evidence type="ECO:0000256" key="1">
    <source>
        <dbReference type="ARBA" id="ARBA00011046"/>
    </source>
</evidence>
<reference evidence="5 6" key="1">
    <citation type="submission" date="2022-06" db="EMBL/GenBank/DDBJ databases">
        <title>Dyella sp. Sa strain:Sa Genome sequencing.</title>
        <authorList>
            <person name="Park S."/>
        </authorList>
    </citation>
    <scope>NUCLEOTIDE SEQUENCE [LARGE SCALE GENOMIC DNA]</scope>
    <source>
        <strain evidence="5 6">Sa</strain>
    </source>
</reference>
<comment type="similarity">
    <text evidence="1">Belongs to the BlaI transcriptional regulatory family.</text>
</comment>
<dbReference type="Proteomes" id="UP001204615">
    <property type="component" value="Unassembled WGS sequence"/>
</dbReference>
<dbReference type="Pfam" id="PF03965">
    <property type="entry name" value="Penicillinase_R"/>
    <property type="match status" value="1"/>
</dbReference>
<dbReference type="InterPro" id="IPR036388">
    <property type="entry name" value="WH-like_DNA-bd_sf"/>
</dbReference>
<keyword evidence="3" id="KW-0238">DNA-binding</keyword>
<comment type="caution">
    <text evidence="5">The sequence shown here is derived from an EMBL/GenBank/DDBJ whole genome shotgun (WGS) entry which is preliminary data.</text>
</comment>
<evidence type="ECO:0000256" key="4">
    <source>
        <dbReference type="ARBA" id="ARBA00023163"/>
    </source>
</evidence>
<dbReference type="RefSeq" id="WP_253568902.1">
    <property type="nucleotide sequence ID" value="NZ_JAMZEK010000004.1"/>
</dbReference>
<dbReference type="EMBL" id="JAMZEK010000004">
    <property type="protein sequence ID" value="MCP1376090.1"/>
    <property type="molecule type" value="Genomic_DNA"/>
</dbReference>
<evidence type="ECO:0000313" key="6">
    <source>
        <dbReference type="Proteomes" id="UP001204615"/>
    </source>
</evidence>
<proteinExistence type="inferred from homology"/>
<evidence type="ECO:0000256" key="3">
    <source>
        <dbReference type="ARBA" id="ARBA00023125"/>
    </source>
</evidence>
<keyword evidence="4" id="KW-0804">Transcription</keyword>